<dbReference type="InterPro" id="IPR027417">
    <property type="entry name" value="P-loop_NTPase"/>
</dbReference>
<dbReference type="PANTHER" id="PTHR30050">
    <property type="entry name" value="CHROMOSOMAL REPLICATION INITIATOR PROTEIN DNAA"/>
    <property type="match status" value="1"/>
</dbReference>
<gene>
    <name evidence="2" type="primary">hda</name>
    <name evidence="2" type="ORF">C3942_11870</name>
</gene>
<reference evidence="2 3" key="1">
    <citation type="submission" date="2018-02" db="EMBL/GenBank/DDBJ databases">
        <title>Genome sequencing of Solimonas sp. HR-BB.</title>
        <authorList>
            <person name="Lee Y."/>
            <person name="Jeon C.O."/>
        </authorList>
    </citation>
    <scope>NUCLEOTIDE SEQUENCE [LARGE SCALE GENOMIC DNA]</scope>
    <source>
        <strain evidence="2 3">HR-BB</strain>
    </source>
</reference>
<name>A0A2S5TF91_9GAMM</name>
<dbReference type="NCBIfam" id="TIGR03420">
    <property type="entry name" value="DnaA_homol_Hda"/>
    <property type="match status" value="1"/>
</dbReference>
<dbReference type="EMBL" id="PSNW01000006">
    <property type="protein sequence ID" value="PPE73498.1"/>
    <property type="molecule type" value="Genomic_DNA"/>
</dbReference>
<dbReference type="Gene3D" id="3.40.50.300">
    <property type="entry name" value="P-loop containing nucleotide triphosphate hydrolases"/>
    <property type="match status" value="1"/>
</dbReference>
<evidence type="ECO:0000313" key="2">
    <source>
        <dbReference type="EMBL" id="PPE73498.1"/>
    </source>
</evidence>
<dbReference type="GO" id="GO:0006270">
    <property type="term" value="P:DNA replication initiation"/>
    <property type="evidence" value="ECO:0007669"/>
    <property type="project" value="TreeGrafter"/>
</dbReference>
<dbReference type="Pfam" id="PF22688">
    <property type="entry name" value="Hda_lid"/>
    <property type="match status" value="1"/>
</dbReference>
<evidence type="ECO:0000313" key="3">
    <source>
        <dbReference type="Proteomes" id="UP000238220"/>
    </source>
</evidence>
<dbReference type="InterPro" id="IPR055199">
    <property type="entry name" value="Hda_lid"/>
</dbReference>
<feature type="domain" description="Hda lid" evidence="1">
    <location>
        <begin position="188"/>
        <end position="252"/>
    </location>
</feature>
<evidence type="ECO:0000259" key="1">
    <source>
        <dbReference type="Pfam" id="PF22688"/>
    </source>
</evidence>
<dbReference type="InterPro" id="IPR017788">
    <property type="entry name" value="Hda"/>
</dbReference>
<dbReference type="OrthoDB" id="9784878at2"/>
<dbReference type="AlphaFoldDB" id="A0A2S5TF91"/>
<protein>
    <submittedName>
        <fullName evidence="2">DnaA regulatory inactivator Hda</fullName>
    </submittedName>
</protein>
<dbReference type="GO" id="GO:0032297">
    <property type="term" value="P:negative regulation of DNA-templated DNA replication initiation"/>
    <property type="evidence" value="ECO:0007669"/>
    <property type="project" value="InterPro"/>
</dbReference>
<accession>A0A2S5TF91</accession>
<proteinExistence type="predicted"/>
<dbReference type="Gene3D" id="1.10.8.60">
    <property type="match status" value="1"/>
</dbReference>
<dbReference type="SUPFAM" id="SSF52540">
    <property type="entry name" value="P-loop containing nucleoside triphosphate hydrolases"/>
    <property type="match status" value="1"/>
</dbReference>
<dbReference type="PANTHER" id="PTHR30050:SF5">
    <property type="entry name" value="DNAA REGULATORY INACTIVATOR HDA"/>
    <property type="match status" value="1"/>
</dbReference>
<organism evidence="2 3">
    <name type="scientific">Solimonas fluminis</name>
    <dbReference type="NCBI Taxonomy" id="2086571"/>
    <lineage>
        <taxon>Bacteria</taxon>
        <taxon>Pseudomonadati</taxon>
        <taxon>Pseudomonadota</taxon>
        <taxon>Gammaproteobacteria</taxon>
        <taxon>Nevskiales</taxon>
        <taxon>Nevskiaceae</taxon>
        <taxon>Solimonas</taxon>
    </lineage>
</organism>
<keyword evidence="3" id="KW-1185">Reference proteome</keyword>
<dbReference type="Proteomes" id="UP000238220">
    <property type="component" value="Unassembled WGS sequence"/>
</dbReference>
<comment type="caution">
    <text evidence="2">The sequence shown here is derived from an EMBL/GenBank/DDBJ whole genome shotgun (WGS) entry which is preliminary data.</text>
</comment>
<sequence length="254" mass="27507">MAAEPAVPRRHAAVLACRTGPASGLRRADQPAAMIGAQLPLAVQLRESASFESYYPGPNGDAVQALQSLAVPVLLYGPRGSGRTHLLQAAARHHRAAYLPLAELSAHGPSLLEGLEGAPAVCIDDLEQVAAQREWCIALLRLADQLRARGAGYAFAADAPPERLDLALPDLRTRLGACSRFGLKPLSDEERRELLRERARARGLDLPDDVGRWIINHRARDIPSLLEALERLDRAALAAKRRLTLPFVQSVLEG</sequence>